<proteinExistence type="predicted"/>
<sequence length="105" mass="12084">MTLIQQFLGKGYCVIADNYYLSPELADVLIENNIDVYGTLRPNRRDLPENFNKITLKKGEIAFQRGKITVLRWCDKKYMSLLSCIHTANCSETDKKVKARCCYGL</sequence>
<evidence type="ECO:0000313" key="2">
    <source>
        <dbReference type="EMBL" id="GIY18725.1"/>
    </source>
</evidence>
<protein>
    <recommendedName>
        <fullName evidence="1">PiggyBac transposable element-derived protein domain-containing protein</fullName>
    </recommendedName>
</protein>
<dbReference type="AlphaFoldDB" id="A0AAV4REU6"/>
<dbReference type="Pfam" id="PF13843">
    <property type="entry name" value="DDE_Tnp_1_7"/>
    <property type="match status" value="1"/>
</dbReference>
<comment type="caution">
    <text evidence="2">The sequence shown here is derived from an EMBL/GenBank/DDBJ whole genome shotgun (WGS) entry which is preliminary data.</text>
</comment>
<dbReference type="PANTHER" id="PTHR46599">
    <property type="entry name" value="PIGGYBAC TRANSPOSABLE ELEMENT-DERIVED PROTEIN 4"/>
    <property type="match status" value="1"/>
</dbReference>
<dbReference type="InterPro" id="IPR029526">
    <property type="entry name" value="PGBD"/>
</dbReference>
<organism evidence="2 3">
    <name type="scientific">Caerostris darwini</name>
    <dbReference type="NCBI Taxonomy" id="1538125"/>
    <lineage>
        <taxon>Eukaryota</taxon>
        <taxon>Metazoa</taxon>
        <taxon>Ecdysozoa</taxon>
        <taxon>Arthropoda</taxon>
        <taxon>Chelicerata</taxon>
        <taxon>Arachnida</taxon>
        <taxon>Araneae</taxon>
        <taxon>Araneomorphae</taxon>
        <taxon>Entelegynae</taxon>
        <taxon>Araneoidea</taxon>
        <taxon>Araneidae</taxon>
        <taxon>Caerostris</taxon>
    </lineage>
</organism>
<name>A0AAV4REU6_9ARAC</name>
<evidence type="ECO:0000313" key="3">
    <source>
        <dbReference type="Proteomes" id="UP001054837"/>
    </source>
</evidence>
<keyword evidence="3" id="KW-1185">Reference proteome</keyword>
<accession>A0AAV4REU6</accession>
<dbReference type="PANTHER" id="PTHR46599:SF3">
    <property type="entry name" value="PIGGYBAC TRANSPOSABLE ELEMENT-DERIVED PROTEIN 4"/>
    <property type="match status" value="1"/>
</dbReference>
<dbReference type="EMBL" id="BPLQ01005940">
    <property type="protein sequence ID" value="GIY18725.1"/>
    <property type="molecule type" value="Genomic_DNA"/>
</dbReference>
<evidence type="ECO:0000259" key="1">
    <source>
        <dbReference type="Pfam" id="PF13843"/>
    </source>
</evidence>
<gene>
    <name evidence="2" type="ORF">CDAR_32651</name>
</gene>
<dbReference type="Proteomes" id="UP001054837">
    <property type="component" value="Unassembled WGS sequence"/>
</dbReference>
<feature type="domain" description="PiggyBac transposable element-derived protein" evidence="1">
    <location>
        <begin position="1"/>
        <end position="94"/>
    </location>
</feature>
<reference evidence="2 3" key="1">
    <citation type="submission" date="2021-06" db="EMBL/GenBank/DDBJ databases">
        <title>Caerostris darwini draft genome.</title>
        <authorList>
            <person name="Kono N."/>
            <person name="Arakawa K."/>
        </authorList>
    </citation>
    <scope>NUCLEOTIDE SEQUENCE [LARGE SCALE GENOMIC DNA]</scope>
</reference>